<proteinExistence type="inferred from homology"/>
<accession>A0A9P8W3B3</accession>
<name>A0A9P8W3B3_9HYPO</name>
<dbReference type="PANTHER" id="PTHR47966:SF65">
    <property type="entry name" value="ASPARTIC-TYPE ENDOPEPTIDASE"/>
    <property type="match status" value="1"/>
</dbReference>
<dbReference type="AlphaFoldDB" id="A0A9P8W3B3"/>
<feature type="domain" description="Peptidase A1" evidence="4">
    <location>
        <begin position="55"/>
        <end position="378"/>
    </location>
</feature>
<dbReference type="SUPFAM" id="SSF50630">
    <property type="entry name" value="Acid proteases"/>
    <property type="match status" value="1"/>
</dbReference>
<evidence type="ECO:0000313" key="5">
    <source>
        <dbReference type="EMBL" id="KAH6888608.1"/>
    </source>
</evidence>
<dbReference type="Gene3D" id="2.40.70.10">
    <property type="entry name" value="Acid Proteases"/>
    <property type="match status" value="2"/>
</dbReference>
<evidence type="ECO:0000256" key="1">
    <source>
        <dbReference type="ARBA" id="ARBA00007447"/>
    </source>
</evidence>
<keyword evidence="6" id="KW-1185">Reference proteome</keyword>
<gene>
    <name evidence="5" type="ORF">B0T10DRAFT_488503</name>
</gene>
<dbReference type="Proteomes" id="UP000777438">
    <property type="component" value="Unassembled WGS sequence"/>
</dbReference>
<evidence type="ECO:0000256" key="3">
    <source>
        <dbReference type="SAM" id="SignalP"/>
    </source>
</evidence>
<feature type="chain" id="PRO_5040298583" evidence="3">
    <location>
        <begin position="20"/>
        <end position="463"/>
    </location>
</feature>
<feature type="signal peptide" evidence="3">
    <location>
        <begin position="1"/>
        <end position="19"/>
    </location>
</feature>
<dbReference type="InterPro" id="IPR001461">
    <property type="entry name" value="Aspartic_peptidase_A1"/>
</dbReference>
<sequence>MSVLRVAAGLMAAVAMADASTGFPGAKIGDGFMHVPVKRDGRVVETNVSNQIELYSIEIEIGYPPQKTIVSIDTGSSELWVNPNCSSVPTSFGQRARCEKVPLFNVSESSSVEGPGGSQTISYGSLGEELTAVRMDMYEDTVVVGDAELRSQRLGVSTEVKGLPMGIMGLAPSMSGWAINETYPLFLDNMSLQKMINSRAYSIGLGPMGNSTGSLIFGGIDAKKFTGTLAKQHIVKSTDGKARLTIEYESLSISSKDIGSKTFNVADKNVLIDTGNTFSKLEASLVKELWNVTGAKLSESIGWPLVDCKIRKLPGGLTFGFTGTEVTVSFSDLIYEVDNTCVFGILPVEDGGQQILGATFLRSAYAVFDLDNKNIHLAQYEDCGSDVITIGSGESAVPRLKGGCSDYFNSTTTTTATANPSATGTSSLAAATPVHAGTGSIMGASPVAAVIAIAALMGLADGV</sequence>
<dbReference type="PRINTS" id="PR00792">
    <property type="entry name" value="PEPSIN"/>
</dbReference>
<comment type="similarity">
    <text evidence="1">Belongs to the peptidase A1 family.</text>
</comment>
<dbReference type="InterPro" id="IPR021109">
    <property type="entry name" value="Peptidase_aspartic_dom_sf"/>
</dbReference>
<dbReference type="InterPro" id="IPR033121">
    <property type="entry name" value="PEPTIDASE_A1"/>
</dbReference>
<dbReference type="PROSITE" id="PS51767">
    <property type="entry name" value="PEPTIDASE_A1"/>
    <property type="match status" value="1"/>
</dbReference>
<organism evidence="5 6">
    <name type="scientific">Thelonectria olida</name>
    <dbReference type="NCBI Taxonomy" id="1576542"/>
    <lineage>
        <taxon>Eukaryota</taxon>
        <taxon>Fungi</taxon>
        <taxon>Dikarya</taxon>
        <taxon>Ascomycota</taxon>
        <taxon>Pezizomycotina</taxon>
        <taxon>Sordariomycetes</taxon>
        <taxon>Hypocreomycetidae</taxon>
        <taxon>Hypocreales</taxon>
        <taxon>Nectriaceae</taxon>
        <taxon>Thelonectria</taxon>
    </lineage>
</organism>
<dbReference type="GO" id="GO:0004190">
    <property type="term" value="F:aspartic-type endopeptidase activity"/>
    <property type="evidence" value="ECO:0007669"/>
    <property type="project" value="InterPro"/>
</dbReference>
<evidence type="ECO:0000259" key="4">
    <source>
        <dbReference type="PROSITE" id="PS51767"/>
    </source>
</evidence>
<dbReference type="Pfam" id="PF00026">
    <property type="entry name" value="Asp"/>
    <property type="match status" value="1"/>
</dbReference>
<keyword evidence="3" id="KW-0732">Signal</keyword>
<feature type="active site" evidence="2">
    <location>
        <position position="73"/>
    </location>
</feature>
<dbReference type="GO" id="GO:0006508">
    <property type="term" value="P:proteolysis"/>
    <property type="evidence" value="ECO:0007669"/>
    <property type="project" value="InterPro"/>
</dbReference>
<comment type="caution">
    <text evidence="5">The sequence shown here is derived from an EMBL/GenBank/DDBJ whole genome shotgun (WGS) entry which is preliminary data.</text>
</comment>
<evidence type="ECO:0000313" key="6">
    <source>
        <dbReference type="Proteomes" id="UP000777438"/>
    </source>
</evidence>
<protein>
    <submittedName>
        <fullName evidence="5">Aspartic peptidase domain-containing protein</fullName>
    </submittedName>
</protein>
<dbReference type="OrthoDB" id="771136at2759"/>
<dbReference type="EMBL" id="JAGPYM010000012">
    <property type="protein sequence ID" value="KAH6888608.1"/>
    <property type="molecule type" value="Genomic_DNA"/>
</dbReference>
<evidence type="ECO:0000256" key="2">
    <source>
        <dbReference type="PIRSR" id="PIRSR601461-1"/>
    </source>
</evidence>
<dbReference type="PANTHER" id="PTHR47966">
    <property type="entry name" value="BETA-SITE APP-CLEAVING ENZYME, ISOFORM A-RELATED"/>
    <property type="match status" value="1"/>
</dbReference>
<feature type="active site" evidence="2">
    <location>
        <position position="273"/>
    </location>
</feature>
<reference evidence="5 6" key="1">
    <citation type="journal article" date="2021" name="Nat. Commun.">
        <title>Genetic determinants of endophytism in the Arabidopsis root mycobiome.</title>
        <authorList>
            <person name="Mesny F."/>
            <person name="Miyauchi S."/>
            <person name="Thiergart T."/>
            <person name="Pickel B."/>
            <person name="Atanasova L."/>
            <person name="Karlsson M."/>
            <person name="Huettel B."/>
            <person name="Barry K.W."/>
            <person name="Haridas S."/>
            <person name="Chen C."/>
            <person name="Bauer D."/>
            <person name="Andreopoulos W."/>
            <person name="Pangilinan J."/>
            <person name="LaButti K."/>
            <person name="Riley R."/>
            <person name="Lipzen A."/>
            <person name="Clum A."/>
            <person name="Drula E."/>
            <person name="Henrissat B."/>
            <person name="Kohler A."/>
            <person name="Grigoriev I.V."/>
            <person name="Martin F.M."/>
            <person name="Hacquard S."/>
        </authorList>
    </citation>
    <scope>NUCLEOTIDE SEQUENCE [LARGE SCALE GENOMIC DNA]</scope>
    <source>
        <strain evidence="5 6">MPI-CAGE-CH-0241</strain>
    </source>
</reference>